<dbReference type="HOGENOM" id="CLU_003560_1_0_1"/>
<dbReference type="Pfam" id="PF00782">
    <property type="entry name" value="DSPc"/>
    <property type="match status" value="1"/>
</dbReference>
<dbReference type="PANTHER" id="PTHR47550">
    <property type="entry name" value="DUAL SPECIFICITY PROTEIN PHOSPHATASE PPS1"/>
    <property type="match status" value="1"/>
</dbReference>
<evidence type="ECO:0000259" key="4">
    <source>
        <dbReference type="PROSITE" id="PS50054"/>
    </source>
</evidence>
<keyword evidence="2" id="KW-0904">Protein phosphatase</keyword>
<dbReference type="GO" id="GO:0033260">
    <property type="term" value="P:nuclear DNA replication"/>
    <property type="evidence" value="ECO:0007669"/>
    <property type="project" value="InterPro"/>
</dbReference>
<gene>
    <name evidence="6" type="ORF">PMAA_031040</name>
</gene>
<dbReference type="STRING" id="441960.B6Q4P9"/>
<dbReference type="SMART" id="SM00195">
    <property type="entry name" value="DSPc"/>
    <property type="match status" value="1"/>
</dbReference>
<evidence type="ECO:0000259" key="5">
    <source>
        <dbReference type="PROSITE" id="PS50056"/>
    </source>
</evidence>
<evidence type="ECO:0000313" key="6">
    <source>
        <dbReference type="EMBL" id="EEA28288.1"/>
    </source>
</evidence>
<dbReference type="PROSITE" id="PS50054">
    <property type="entry name" value="TYR_PHOSPHATASE_DUAL"/>
    <property type="match status" value="1"/>
</dbReference>
<dbReference type="EMBL" id="DS995899">
    <property type="protein sequence ID" value="EEA28288.1"/>
    <property type="molecule type" value="Genomic_DNA"/>
</dbReference>
<evidence type="ECO:0000313" key="7">
    <source>
        <dbReference type="Proteomes" id="UP000001294"/>
    </source>
</evidence>
<dbReference type="PhylomeDB" id="B6Q4P9"/>
<dbReference type="AlphaFoldDB" id="B6Q4P9"/>
<evidence type="ECO:0000256" key="2">
    <source>
        <dbReference type="ARBA" id="ARBA00022912"/>
    </source>
</evidence>
<dbReference type="FunFam" id="3.90.190.10:FF:000110">
    <property type="entry name" value="PPS1p Protein phosphatase"/>
    <property type="match status" value="1"/>
</dbReference>
<dbReference type="PROSITE" id="PS00383">
    <property type="entry name" value="TYR_PHOSPHATASE_1"/>
    <property type="match status" value="1"/>
</dbReference>
<dbReference type="PANTHER" id="PTHR47550:SF1">
    <property type="entry name" value="DUAL SPECIFICITY PROTEIN PHOSPHATASE PPS1"/>
    <property type="match status" value="1"/>
</dbReference>
<dbReference type="CDD" id="cd14516">
    <property type="entry name" value="DSP_fungal_PPS1"/>
    <property type="match status" value="1"/>
</dbReference>
<feature type="compositionally biased region" description="Polar residues" evidence="3">
    <location>
        <begin position="1"/>
        <end position="13"/>
    </location>
</feature>
<keyword evidence="1" id="KW-0378">Hydrolase</keyword>
<evidence type="ECO:0000256" key="3">
    <source>
        <dbReference type="SAM" id="MobiDB-lite"/>
    </source>
</evidence>
<dbReference type="GO" id="GO:0005634">
    <property type="term" value="C:nucleus"/>
    <property type="evidence" value="ECO:0007669"/>
    <property type="project" value="GOC"/>
</dbReference>
<dbReference type="OrthoDB" id="273181at2759"/>
<dbReference type="InterPro" id="IPR020422">
    <property type="entry name" value="TYR_PHOSPHATASE_DUAL_dom"/>
</dbReference>
<reference evidence="7" key="1">
    <citation type="journal article" date="2015" name="Genome Announc.">
        <title>Genome sequence of the AIDS-associated pathogen Penicillium marneffei (ATCC18224) and its near taxonomic relative Talaromyces stipitatus (ATCC10500).</title>
        <authorList>
            <person name="Nierman W.C."/>
            <person name="Fedorova-Abrams N.D."/>
            <person name="Andrianopoulos A."/>
        </authorList>
    </citation>
    <scope>NUCLEOTIDE SEQUENCE [LARGE SCALE GENOMIC DNA]</scope>
    <source>
        <strain evidence="7">ATCC 18224 / CBS 334.59 / QM 7333</strain>
    </source>
</reference>
<dbReference type="Proteomes" id="UP000001294">
    <property type="component" value="Unassembled WGS sequence"/>
</dbReference>
<dbReference type="InterPro" id="IPR016130">
    <property type="entry name" value="Tyr_Pase_AS"/>
</dbReference>
<accession>B6Q4P9</accession>
<dbReference type="InterPro" id="IPR047949">
    <property type="entry name" value="PPS1_DSP"/>
</dbReference>
<feature type="domain" description="Tyrosine-protein phosphatase" evidence="4">
    <location>
        <begin position="502"/>
        <end position="651"/>
    </location>
</feature>
<dbReference type="InterPro" id="IPR000340">
    <property type="entry name" value="Dual-sp_phosphatase_cat-dom"/>
</dbReference>
<protein>
    <submittedName>
        <fullName evidence="6">Protein tyrosine phosphatase Pps1, putative</fullName>
    </submittedName>
</protein>
<dbReference type="InterPro" id="IPR029021">
    <property type="entry name" value="Prot-tyrosine_phosphatase-like"/>
</dbReference>
<evidence type="ECO:0000256" key="1">
    <source>
        <dbReference type="ARBA" id="ARBA00022801"/>
    </source>
</evidence>
<dbReference type="InterPro" id="IPR000387">
    <property type="entry name" value="Tyr_Pase_dom"/>
</dbReference>
<name>B6Q4P9_TALMQ</name>
<dbReference type="InterPro" id="IPR053239">
    <property type="entry name" value="Dual_spec_PTase"/>
</dbReference>
<feature type="domain" description="Tyrosine specific protein phosphatases" evidence="5">
    <location>
        <begin position="570"/>
        <end position="638"/>
    </location>
</feature>
<proteinExistence type="predicted"/>
<dbReference type="SUPFAM" id="SSF52799">
    <property type="entry name" value="(Phosphotyrosine protein) phosphatases II"/>
    <property type="match status" value="2"/>
</dbReference>
<keyword evidence="7" id="KW-1185">Reference proteome</keyword>
<dbReference type="PROSITE" id="PS50056">
    <property type="entry name" value="TYR_PHOSPHATASE_2"/>
    <property type="match status" value="1"/>
</dbReference>
<dbReference type="GO" id="GO:0008138">
    <property type="term" value="F:protein tyrosine/serine/threonine phosphatase activity"/>
    <property type="evidence" value="ECO:0007669"/>
    <property type="project" value="InterPro"/>
</dbReference>
<feature type="region of interest" description="Disordered" evidence="3">
    <location>
        <begin position="1"/>
        <end position="24"/>
    </location>
</feature>
<dbReference type="VEuPathDB" id="FungiDB:PMAA_031040"/>
<sequence>MATVLVQQQSIRHSATPPPVSPALSLNVRPRTPTSIPNKHIPVCPPGSAPQAISPVEQTGVSLTSLLYPPDRFKKLSKSPPIYSINGATLVAALDHLATQPMPDPKQVFPWLHGLHPFNGVQSAFFVNRKRSLRRIPRCFRFLTLVSLDGDLTKSRLRGAVSLDEILDPIGTEFIDADPIYGFSVRNFHIQTAKLAPLSDIVIYAERSADSSHLIDAAQKVAMAQQNWRMKHDPAQETPLFNTFILSDSFEEIEQRYSDLVAIDSQGQITGKVMDFFQWERNEMCNMSKTSEISKNVWLGPSPDMLMSSDDQDAMDTNQFDLTIETIDLAPIPGPRYLDGVSKSLANEEWAQGVPMQFPSSGSVVPQLEPNRDVEDFVNTIRWLYYLANPEDHGSDIEELDDIPMDDSTQRSYKILIHCADGYTESSLLAIAYFMFAEGLPLDKAWIKLHREKGRNFFAYPSDVVFLRSIQQQLLEQSPAATRLNLDALCEPLWLRKMDGSLPSRILPYMYLGNLAHANNPELLRELGIKRILSIGEPVSWSEKEIESWGEDNMMFIGQVQDNGIDPLTQEFENCLSFIEKGKADRSATLVHCRVGVSRSATICIAEVMSSLNLSFPRAYCFVRARRLNVIIQPHLRFVYELLKWDEQQQQKRREPLRRELEWASIAREIALMNKPYSRQQ</sequence>
<organism evidence="6 7">
    <name type="scientific">Talaromyces marneffei (strain ATCC 18224 / CBS 334.59 / QM 7333)</name>
    <name type="common">Penicillium marneffei</name>
    <dbReference type="NCBI Taxonomy" id="441960"/>
    <lineage>
        <taxon>Eukaryota</taxon>
        <taxon>Fungi</taxon>
        <taxon>Dikarya</taxon>
        <taxon>Ascomycota</taxon>
        <taxon>Pezizomycotina</taxon>
        <taxon>Eurotiomycetes</taxon>
        <taxon>Eurotiomycetidae</taxon>
        <taxon>Eurotiales</taxon>
        <taxon>Trichocomaceae</taxon>
        <taxon>Talaromyces</taxon>
        <taxon>Talaromyces sect. Talaromyces</taxon>
    </lineage>
</organism>
<dbReference type="Gene3D" id="3.90.190.10">
    <property type="entry name" value="Protein tyrosine phosphatase superfamily"/>
    <property type="match status" value="2"/>
</dbReference>